<evidence type="ECO:0000256" key="2">
    <source>
        <dbReference type="SAM" id="MobiDB-lite"/>
    </source>
</evidence>
<reference evidence="4 5" key="1">
    <citation type="journal article" date="2011" name="J. Bacteriol.">
        <title>Genome Sequence of Lactobacillus ruminis SPM0211, Isolated from a Fecal Sample from a Healthy Korean.</title>
        <authorList>
            <person name="Lee S."/>
            <person name="Cho Y.J."/>
            <person name="Lee A.H."/>
            <person name="Chun J."/>
            <person name="Ha N.J."/>
            <person name="Ko G."/>
        </authorList>
    </citation>
    <scope>NUCLEOTIDE SEQUENCE [LARGE SCALE GENOMIC DNA]</scope>
    <source>
        <strain evidence="4 5">SPM0211</strain>
    </source>
</reference>
<protein>
    <submittedName>
        <fullName evidence="4">Uncharacterized protein</fullName>
    </submittedName>
</protein>
<keyword evidence="1" id="KW-0175">Coiled coil</keyword>
<name>F7R2L1_9LACO</name>
<feature type="transmembrane region" description="Helical" evidence="3">
    <location>
        <begin position="259"/>
        <end position="285"/>
    </location>
</feature>
<dbReference type="EMBL" id="AFOJ01000007">
    <property type="protein sequence ID" value="EGM50261.1"/>
    <property type="molecule type" value="Genomic_DNA"/>
</dbReference>
<feature type="compositionally biased region" description="Polar residues" evidence="2">
    <location>
        <begin position="312"/>
        <end position="321"/>
    </location>
</feature>
<feature type="coiled-coil region" evidence="1">
    <location>
        <begin position="347"/>
        <end position="381"/>
    </location>
</feature>
<feature type="coiled-coil region" evidence="1">
    <location>
        <begin position="159"/>
        <end position="188"/>
    </location>
</feature>
<evidence type="ECO:0000256" key="1">
    <source>
        <dbReference type="SAM" id="Coils"/>
    </source>
</evidence>
<dbReference type="Proteomes" id="UP000002971">
    <property type="component" value="Unassembled WGS sequence"/>
</dbReference>
<feature type="region of interest" description="Disordered" evidence="2">
    <location>
        <begin position="291"/>
        <end position="321"/>
    </location>
</feature>
<keyword evidence="3" id="KW-1133">Transmembrane helix</keyword>
<feature type="transmembrane region" description="Helical" evidence="3">
    <location>
        <begin position="233"/>
        <end position="253"/>
    </location>
</feature>
<keyword evidence="3" id="KW-0472">Membrane</keyword>
<keyword evidence="3" id="KW-0812">Transmembrane</keyword>
<dbReference type="AlphaFoldDB" id="F7R2L1"/>
<accession>F7R2L1</accession>
<proteinExistence type="predicted"/>
<sequence length="386" mass="45383">MTSDTFTREVTEMTSEAEISLLKKKRRKLEKRIDEQESFIRNFTQLLEEGEDNLARVQPYLALDEYDRKNYTFTGCGDFDGLHFNWQDVFQKMIDDGSMPDYQGMHDEDFTFRLYIDGYTRFSIRMPYFYSHEEFLRDFRSFEHAFEEYDLKRHLPELRRKEEKERRKAQHKALQEELEARKREENKSFRERLAEFMATPISSEATERFGDFLITAGLLPLIWFAAGYEGGCLTLFTAVFVFITAFIFMAFVFNCSIETLLTVLFIFFVTLLIIGCLIKFFSVFVADPPKKPEKPAPPAPPMPEEEYRSHTDTLSGNSSHPVISDETVLSYYDYYIEGIASRLPGRIAEIKAALAGYRSKRDELQARREKVQEQLRELGDDWEDEE</sequence>
<evidence type="ECO:0000313" key="4">
    <source>
        <dbReference type="EMBL" id="EGM50261.1"/>
    </source>
</evidence>
<comment type="caution">
    <text evidence="4">The sequence shown here is derived from an EMBL/GenBank/DDBJ whole genome shotgun (WGS) entry which is preliminary data.</text>
</comment>
<feature type="coiled-coil region" evidence="1">
    <location>
        <begin position="12"/>
        <end position="39"/>
    </location>
</feature>
<evidence type="ECO:0000313" key="5">
    <source>
        <dbReference type="Proteomes" id="UP000002971"/>
    </source>
</evidence>
<evidence type="ECO:0000256" key="3">
    <source>
        <dbReference type="SAM" id="Phobius"/>
    </source>
</evidence>
<gene>
    <name evidence="4" type="ORF">LRU_01943</name>
</gene>
<organism evidence="4 5">
    <name type="scientific">Ligilactobacillus ruminis SPM0211</name>
    <dbReference type="NCBI Taxonomy" id="1040964"/>
    <lineage>
        <taxon>Bacteria</taxon>
        <taxon>Bacillati</taxon>
        <taxon>Bacillota</taxon>
        <taxon>Bacilli</taxon>
        <taxon>Lactobacillales</taxon>
        <taxon>Lactobacillaceae</taxon>
        <taxon>Ligilactobacillus</taxon>
    </lineage>
</organism>